<organism evidence="1 2">
    <name type="scientific">Albugo candida</name>
    <dbReference type="NCBI Taxonomy" id="65357"/>
    <lineage>
        <taxon>Eukaryota</taxon>
        <taxon>Sar</taxon>
        <taxon>Stramenopiles</taxon>
        <taxon>Oomycota</taxon>
        <taxon>Peronosporomycetes</taxon>
        <taxon>Albuginales</taxon>
        <taxon>Albuginaceae</taxon>
        <taxon>Albugo</taxon>
    </lineage>
</organism>
<dbReference type="Proteomes" id="UP000053237">
    <property type="component" value="Unassembled WGS sequence"/>
</dbReference>
<keyword evidence="2" id="KW-1185">Reference proteome</keyword>
<dbReference type="AlphaFoldDB" id="A0A024GMY5"/>
<comment type="caution">
    <text evidence="1">The sequence shown here is derived from an EMBL/GenBank/DDBJ whole genome shotgun (WGS) entry which is preliminary data.</text>
</comment>
<protein>
    <submittedName>
        <fullName evidence="1">Uncharacterized protein</fullName>
    </submittedName>
</protein>
<evidence type="ECO:0000313" key="1">
    <source>
        <dbReference type="EMBL" id="CCI47879.1"/>
    </source>
</evidence>
<evidence type="ECO:0000313" key="2">
    <source>
        <dbReference type="Proteomes" id="UP000053237"/>
    </source>
</evidence>
<gene>
    <name evidence="1" type="ORF">BN9_089220</name>
</gene>
<reference evidence="1 2" key="1">
    <citation type="submission" date="2012-05" db="EMBL/GenBank/DDBJ databases">
        <title>Recombination and specialization in a pathogen metapopulation.</title>
        <authorList>
            <person name="Gardiner A."/>
            <person name="Kemen E."/>
            <person name="Schultz-Larsen T."/>
            <person name="MacLean D."/>
            <person name="Van Oosterhout C."/>
            <person name="Jones J.D.G."/>
        </authorList>
    </citation>
    <scope>NUCLEOTIDE SEQUENCE [LARGE SCALE GENOMIC DNA]</scope>
    <source>
        <strain evidence="1 2">Ac Nc2</strain>
    </source>
</reference>
<proteinExistence type="predicted"/>
<sequence>MSVLQRRTQLILFQRNVRCWIRLKLNSSQKSKTVSELAQVHFSARSGTVYDCIKIVQKFLDVPCIDHQYLYFFFDGAVHYAKVSSILYGLMAPLLQTPILVPLQLELIQHYCDGCSANVDLSKFLHPLNRSIPRPRISDCYRLGWIFRSSTEHCI</sequence>
<dbReference type="InParanoid" id="A0A024GMY5"/>
<accession>A0A024GMY5</accession>
<name>A0A024GMY5_9STRA</name>
<dbReference type="EMBL" id="CAIX01000193">
    <property type="protein sequence ID" value="CCI47879.1"/>
    <property type="molecule type" value="Genomic_DNA"/>
</dbReference>